<reference evidence="7" key="1">
    <citation type="journal article" date="2018" name="Algal Res.">
        <title>Characterization of plant carbon substrate utilization by Auxenochlorella protothecoides.</title>
        <authorList>
            <person name="Vogler B.W."/>
            <person name="Starkenburg S.R."/>
            <person name="Sudasinghe N."/>
            <person name="Schambach J.Y."/>
            <person name="Rollin J.A."/>
            <person name="Pattathil S."/>
            <person name="Barry A.N."/>
        </authorList>
    </citation>
    <scope>NUCLEOTIDE SEQUENCE [LARGE SCALE GENOMIC DNA]</scope>
    <source>
        <strain evidence="7">UTEX 25</strain>
    </source>
</reference>
<dbReference type="PROSITE" id="PS51634">
    <property type="entry name" value="CRC"/>
    <property type="match status" value="1"/>
</dbReference>
<dbReference type="InterPro" id="IPR005172">
    <property type="entry name" value="CRC"/>
</dbReference>
<feature type="region of interest" description="Disordered" evidence="4">
    <location>
        <begin position="372"/>
        <end position="438"/>
    </location>
</feature>
<feature type="region of interest" description="Disordered" evidence="4">
    <location>
        <begin position="206"/>
        <end position="239"/>
    </location>
</feature>
<dbReference type="GO" id="GO:0006355">
    <property type="term" value="P:regulation of DNA-templated transcription"/>
    <property type="evidence" value="ECO:0007669"/>
    <property type="project" value="TreeGrafter"/>
</dbReference>
<dbReference type="PANTHER" id="PTHR12446:SF34">
    <property type="entry name" value="PROTEIN LIN-54 HOMOLOG"/>
    <property type="match status" value="1"/>
</dbReference>
<accession>A0A3M7KVS9</accession>
<proteinExistence type="inferred from homology"/>
<dbReference type="Proteomes" id="UP000279271">
    <property type="component" value="Unassembled WGS sequence"/>
</dbReference>
<evidence type="ECO:0000256" key="4">
    <source>
        <dbReference type="SAM" id="MobiDB-lite"/>
    </source>
</evidence>
<evidence type="ECO:0000256" key="2">
    <source>
        <dbReference type="ARBA" id="ARBA00007267"/>
    </source>
</evidence>
<evidence type="ECO:0000256" key="1">
    <source>
        <dbReference type="ARBA" id="ARBA00004123"/>
    </source>
</evidence>
<feature type="domain" description="CRC" evidence="5">
    <location>
        <begin position="252"/>
        <end position="365"/>
    </location>
</feature>
<sequence length="608" mass="61524">MTPAKSAPGDKSSWLASHHSLYQSPRPQLFLESPSKHASPGPHRQRTSPSRRPAPPLASRHGDSSAPAGPRLASPPPRRSFFAALFDNASRASPLRRESTASTGAPTLFGATPPAARRELSFAGMQRPGGNGAAAAPGSHEPREGGLRAAPGGPPSPARQDASLPSQASRLMPGPEPGSRSASDVERAAAAGVSAVSRAAARAAGIAAAPRRVQAASAGRSQGDRCSPDGTADGASEGMGEALSSLFPFPTGARKCNCKKSKCLKLYCDCFAGNGFCGPACTCVSCANREDNRGAVQQQREAILIRNPNAFDQKIAAVDVESGVQHRRGCNCKKSGCIKKYCECFQAGIACGEHCKCEGCKNCVDNPLRAAAGSQKRGRTSGQARQGAGGETEPGLSGATLDSGSGVDEVLGQAARPGSTGAAPAAAAAGAAPGQQQQQHMVMMPMHMLTGDSSRGPGALGQMGLVPMLWPQGTPAPQFFALQQAHQASYAAVMAAQRAQQAALQQRLLDGLAGPQAAPAAAAPGADRACAAGPLAALDTPVAGMLGAGLLGPSPSPPPGVAMGLPPDFEFGLGGTPRRDGSVAALAADTHLLLDTPLGPEGLLPAPL</sequence>
<keyword evidence="3" id="KW-0539">Nucleus</keyword>
<dbReference type="PANTHER" id="PTHR12446">
    <property type="entry name" value="TESMIN/TSO1-RELATED"/>
    <property type="match status" value="1"/>
</dbReference>
<feature type="compositionally biased region" description="Low complexity" evidence="4">
    <location>
        <begin position="421"/>
        <end position="438"/>
    </location>
</feature>
<evidence type="ECO:0000313" key="7">
    <source>
        <dbReference type="Proteomes" id="UP000279271"/>
    </source>
</evidence>
<comment type="similarity">
    <text evidence="2">Belongs to the lin-54 family.</text>
</comment>
<dbReference type="EMBL" id="QOKY01000195">
    <property type="protein sequence ID" value="RMZ53835.1"/>
    <property type="molecule type" value="Genomic_DNA"/>
</dbReference>
<evidence type="ECO:0000313" key="6">
    <source>
        <dbReference type="EMBL" id="RMZ53835.1"/>
    </source>
</evidence>
<comment type="subcellular location">
    <subcellularLocation>
        <location evidence="1">Nucleus</location>
    </subcellularLocation>
</comment>
<dbReference type="AlphaFoldDB" id="A0A3M7KVS9"/>
<gene>
    <name evidence="6" type="ORF">APUTEX25_003974</name>
</gene>
<name>A0A3M7KVS9_AUXPR</name>
<comment type="caution">
    <text evidence="6">The sequence shown here is derived from an EMBL/GenBank/DDBJ whole genome shotgun (WGS) entry which is preliminary data.</text>
</comment>
<dbReference type="Pfam" id="PF03638">
    <property type="entry name" value="TCR"/>
    <property type="match status" value="2"/>
</dbReference>
<dbReference type="InterPro" id="IPR033467">
    <property type="entry name" value="Tesmin/TSO1-like_CXC"/>
</dbReference>
<dbReference type="InterPro" id="IPR028307">
    <property type="entry name" value="Lin-54_fam"/>
</dbReference>
<protein>
    <recommendedName>
        <fullName evidence="5">CRC domain-containing protein</fullName>
    </recommendedName>
</protein>
<feature type="compositionally biased region" description="Low complexity" evidence="4">
    <location>
        <begin position="206"/>
        <end position="219"/>
    </location>
</feature>
<dbReference type="SMART" id="SM01114">
    <property type="entry name" value="CXC"/>
    <property type="match status" value="2"/>
</dbReference>
<evidence type="ECO:0000259" key="5">
    <source>
        <dbReference type="PROSITE" id="PS51634"/>
    </source>
</evidence>
<dbReference type="GO" id="GO:0005634">
    <property type="term" value="C:nucleus"/>
    <property type="evidence" value="ECO:0007669"/>
    <property type="project" value="UniProtKB-SubCell"/>
</dbReference>
<feature type="region of interest" description="Disordered" evidence="4">
    <location>
        <begin position="1"/>
        <end position="186"/>
    </location>
</feature>
<organism evidence="6 7">
    <name type="scientific">Auxenochlorella protothecoides</name>
    <name type="common">Green microalga</name>
    <name type="synonym">Chlorella protothecoides</name>
    <dbReference type="NCBI Taxonomy" id="3075"/>
    <lineage>
        <taxon>Eukaryota</taxon>
        <taxon>Viridiplantae</taxon>
        <taxon>Chlorophyta</taxon>
        <taxon>core chlorophytes</taxon>
        <taxon>Trebouxiophyceae</taxon>
        <taxon>Chlorellales</taxon>
        <taxon>Chlorellaceae</taxon>
        <taxon>Auxenochlorella</taxon>
    </lineage>
</organism>
<evidence type="ECO:0000256" key="3">
    <source>
        <dbReference type="ARBA" id="ARBA00023242"/>
    </source>
</evidence>